<organism evidence="1 2">
    <name type="scientific">Trichinella zimbabwensis</name>
    <dbReference type="NCBI Taxonomy" id="268475"/>
    <lineage>
        <taxon>Eukaryota</taxon>
        <taxon>Metazoa</taxon>
        <taxon>Ecdysozoa</taxon>
        <taxon>Nematoda</taxon>
        <taxon>Enoplea</taxon>
        <taxon>Dorylaimia</taxon>
        <taxon>Trichinellida</taxon>
        <taxon>Trichinellidae</taxon>
        <taxon>Trichinella</taxon>
    </lineage>
</organism>
<name>A0A0V1GE07_9BILA</name>
<evidence type="ECO:0000313" key="1">
    <source>
        <dbReference type="EMBL" id="KRY96437.1"/>
    </source>
</evidence>
<keyword evidence="2" id="KW-1185">Reference proteome</keyword>
<dbReference type="AlphaFoldDB" id="A0A0V1GE07"/>
<accession>A0A0V1GE07</accession>
<reference evidence="1 2" key="1">
    <citation type="submission" date="2015-01" db="EMBL/GenBank/DDBJ databases">
        <title>Evolution of Trichinella species and genotypes.</title>
        <authorList>
            <person name="Korhonen P.K."/>
            <person name="Edoardo P."/>
            <person name="Giuseppe L.R."/>
            <person name="Gasser R.B."/>
        </authorList>
    </citation>
    <scope>NUCLEOTIDE SEQUENCE [LARGE SCALE GENOMIC DNA]</scope>
    <source>
        <strain evidence="1">ISS1029</strain>
    </source>
</reference>
<gene>
    <name evidence="1" type="ORF">T11_5954</name>
</gene>
<proteinExistence type="predicted"/>
<protein>
    <submittedName>
        <fullName evidence="1">Uncharacterized protein</fullName>
    </submittedName>
</protein>
<evidence type="ECO:0000313" key="2">
    <source>
        <dbReference type="Proteomes" id="UP000055024"/>
    </source>
</evidence>
<comment type="caution">
    <text evidence="1">The sequence shown here is derived from an EMBL/GenBank/DDBJ whole genome shotgun (WGS) entry which is preliminary data.</text>
</comment>
<dbReference type="Proteomes" id="UP000055024">
    <property type="component" value="Unassembled WGS sequence"/>
</dbReference>
<sequence>MAPSVNNNFEKLLLLYGLLIANAEVAMCQRMRLACHFRVL</sequence>
<dbReference type="EMBL" id="JYDP01002826">
    <property type="protein sequence ID" value="KRY96437.1"/>
    <property type="molecule type" value="Genomic_DNA"/>
</dbReference>